<protein>
    <submittedName>
        <fullName evidence="8">POT family proton-dependent oligopeptide transporter</fullName>
    </submittedName>
</protein>
<accession>A0ABS4SA87</accession>
<comment type="subcellular location">
    <subcellularLocation>
        <location evidence="1">Cell membrane</location>
        <topology evidence="1">Multi-pass membrane protein</topology>
    </subcellularLocation>
</comment>
<keyword evidence="6 7" id="KW-0472">Membrane</keyword>
<keyword evidence="9" id="KW-1185">Reference proteome</keyword>
<dbReference type="EMBL" id="JAGIKX010000024">
    <property type="protein sequence ID" value="MBP2258324.1"/>
    <property type="molecule type" value="Genomic_DNA"/>
</dbReference>
<evidence type="ECO:0000256" key="4">
    <source>
        <dbReference type="ARBA" id="ARBA00022692"/>
    </source>
</evidence>
<dbReference type="NCBIfam" id="TIGR00924">
    <property type="entry name" value="yjdL_sub1_fam"/>
    <property type="match status" value="1"/>
</dbReference>
<dbReference type="SUPFAM" id="SSF103473">
    <property type="entry name" value="MFS general substrate transporter"/>
    <property type="match status" value="1"/>
</dbReference>
<dbReference type="InterPro" id="IPR005279">
    <property type="entry name" value="Dipep/tripep_permease"/>
</dbReference>
<feature type="transmembrane region" description="Helical" evidence="7">
    <location>
        <begin position="150"/>
        <end position="171"/>
    </location>
</feature>
<keyword evidence="3" id="KW-1003">Cell membrane</keyword>
<evidence type="ECO:0000256" key="6">
    <source>
        <dbReference type="ARBA" id="ARBA00023136"/>
    </source>
</evidence>
<dbReference type="InterPro" id="IPR036259">
    <property type="entry name" value="MFS_trans_sf"/>
</dbReference>
<evidence type="ECO:0000256" key="7">
    <source>
        <dbReference type="SAM" id="Phobius"/>
    </source>
</evidence>
<keyword evidence="2" id="KW-0813">Transport</keyword>
<feature type="transmembrane region" description="Helical" evidence="7">
    <location>
        <begin position="114"/>
        <end position="138"/>
    </location>
</feature>
<comment type="caution">
    <text evidence="8">The sequence shown here is derived from an EMBL/GenBank/DDBJ whole genome shotgun (WGS) entry which is preliminary data.</text>
</comment>
<evidence type="ECO:0000256" key="1">
    <source>
        <dbReference type="ARBA" id="ARBA00004651"/>
    </source>
</evidence>
<proteinExistence type="predicted"/>
<gene>
    <name evidence="8" type="ORF">J2Z81_002307</name>
</gene>
<keyword evidence="5 7" id="KW-1133">Transmembrane helix</keyword>
<evidence type="ECO:0000313" key="9">
    <source>
        <dbReference type="Proteomes" id="UP001519294"/>
    </source>
</evidence>
<feature type="transmembrane region" description="Helical" evidence="7">
    <location>
        <begin position="84"/>
        <end position="102"/>
    </location>
</feature>
<name>A0ABS4SA87_9BACI</name>
<sequence>MMILACFVVFFWAGFEQAGSSFTLYTKNFVDREVFGYLVPVSWFQSLNPLFIIILAPIISALWIKLSKTKNGDLKTTTKMGLGMILLGLGFMILIPAVLHTGSNEENIIAKAHIAFIIFTYLFHTLGELCLSPVGLSLVSKVAPLKIASLLMGVWMSAIGVANLIAGQLAALTASLGYMEIFIAIGGLAILLGIILLFVSGKLTSMMSEYDEVKE</sequence>
<dbReference type="InterPro" id="IPR000109">
    <property type="entry name" value="POT_fam"/>
</dbReference>
<reference evidence="8 9" key="1">
    <citation type="submission" date="2021-03" db="EMBL/GenBank/DDBJ databases">
        <title>Genomic Encyclopedia of Type Strains, Phase IV (KMG-IV): sequencing the most valuable type-strain genomes for metagenomic binning, comparative biology and taxonomic classification.</title>
        <authorList>
            <person name="Goeker M."/>
        </authorList>
    </citation>
    <scope>NUCLEOTIDE SEQUENCE [LARGE SCALE GENOMIC DNA]</scope>
    <source>
        <strain evidence="8 9">DSM 25790</strain>
    </source>
</reference>
<dbReference type="InterPro" id="IPR050171">
    <property type="entry name" value="MFS_Transporters"/>
</dbReference>
<evidence type="ECO:0000256" key="2">
    <source>
        <dbReference type="ARBA" id="ARBA00022448"/>
    </source>
</evidence>
<dbReference type="Proteomes" id="UP001519294">
    <property type="component" value="Unassembled WGS sequence"/>
</dbReference>
<evidence type="ECO:0000256" key="5">
    <source>
        <dbReference type="ARBA" id="ARBA00022989"/>
    </source>
</evidence>
<dbReference type="Gene3D" id="1.20.1250.20">
    <property type="entry name" value="MFS general substrate transporter like domains"/>
    <property type="match status" value="1"/>
</dbReference>
<feature type="transmembrane region" description="Helical" evidence="7">
    <location>
        <begin position="42"/>
        <end position="64"/>
    </location>
</feature>
<dbReference type="PANTHER" id="PTHR23517">
    <property type="entry name" value="RESISTANCE PROTEIN MDTM, PUTATIVE-RELATED-RELATED"/>
    <property type="match status" value="1"/>
</dbReference>
<dbReference type="PANTHER" id="PTHR23517:SF15">
    <property type="entry name" value="PROTON-DEPENDENT OLIGOPEPTIDE FAMILY TRANSPORT PROTEIN"/>
    <property type="match status" value="1"/>
</dbReference>
<dbReference type="Pfam" id="PF00854">
    <property type="entry name" value="PTR2"/>
    <property type="match status" value="1"/>
</dbReference>
<evidence type="ECO:0000313" key="8">
    <source>
        <dbReference type="EMBL" id="MBP2258324.1"/>
    </source>
</evidence>
<keyword evidence="4 7" id="KW-0812">Transmembrane</keyword>
<feature type="transmembrane region" description="Helical" evidence="7">
    <location>
        <begin position="177"/>
        <end position="199"/>
    </location>
</feature>
<evidence type="ECO:0000256" key="3">
    <source>
        <dbReference type="ARBA" id="ARBA00022475"/>
    </source>
</evidence>
<organism evidence="8 9">
    <name type="scientific">Virgibacillus alimentarius</name>
    <dbReference type="NCBI Taxonomy" id="698769"/>
    <lineage>
        <taxon>Bacteria</taxon>
        <taxon>Bacillati</taxon>
        <taxon>Bacillota</taxon>
        <taxon>Bacilli</taxon>
        <taxon>Bacillales</taxon>
        <taxon>Bacillaceae</taxon>
        <taxon>Virgibacillus</taxon>
    </lineage>
</organism>